<comment type="caution">
    <text evidence="2">The sequence shown here is derived from an EMBL/GenBank/DDBJ whole genome shotgun (WGS) entry which is preliminary data.</text>
</comment>
<dbReference type="EMBL" id="BMFV01000005">
    <property type="protein sequence ID" value="GGH78003.1"/>
    <property type="molecule type" value="Genomic_DNA"/>
</dbReference>
<feature type="region of interest" description="Disordered" evidence="1">
    <location>
        <begin position="1"/>
        <end position="52"/>
    </location>
</feature>
<keyword evidence="3" id="KW-1185">Reference proteome</keyword>
<sequence>MQKDKKTQENMGSAKKPGFAGTDAQKVKQQIQKDVSEGQGDMTSREAGAMRD</sequence>
<protein>
    <submittedName>
        <fullName evidence="2">Uncharacterized protein</fullName>
    </submittedName>
</protein>
<reference evidence="2" key="2">
    <citation type="submission" date="2020-09" db="EMBL/GenBank/DDBJ databases">
        <authorList>
            <person name="Sun Q."/>
            <person name="Zhou Y."/>
        </authorList>
    </citation>
    <scope>NUCLEOTIDE SEQUENCE</scope>
    <source>
        <strain evidence="2">CGMCC 1.12777</strain>
    </source>
</reference>
<gene>
    <name evidence="2" type="ORF">GCM10007096_10740</name>
</gene>
<dbReference type="AlphaFoldDB" id="A0A8J2ZTW7"/>
<name>A0A8J2ZTW7_9BACL</name>
<evidence type="ECO:0000256" key="1">
    <source>
        <dbReference type="SAM" id="MobiDB-lite"/>
    </source>
</evidence>
<proteinExistence type="predicted"/>
<organism evidence="2 3">
    <name type="scientific">Pullulanibacillus pueri</name>
    <dbReference type="NCBI Taxonomy" id="1437324"/>
    <lineage>
        <taxon>Bacteria</taxon>
        <taxon>Bacillati</taxon>
        <taxon>Bacillota</taxon>
        <taxon>Bacilli</taxon>
        <taxon>Bacillales</taxon>
        <taxon>Sporolactobacillaceae</taxon>
        <taxon>Pullulanibacillus</taxon>
    </lineage>
</organism>
<reference evidence="2" key="1">
    <citation type="journal article" date="2014" name="Int. J. Syst. Evol. Microbiol.">
        <title>Complete genome sequence of Corynebacterium casei LMG S-19264T (=DSM 44701T), isolated from a smear-ripened cheese.</title>
        <authorList>
            <consortium name="US DOE Joint Genome Institute (JGI-PGF)"/>
            <person name="Walter F."/>
            <person name="Albersmeier A."/>
            <person name="Kalinowski J."/>
            <person name="Ruckert C."/>
        </authorList>
    </citation>
    <scope>NUCLEOTIDE SEQUENCE</scope>
    <source>
        <strain evidence="2">CGMCC 1.12777</strain>
    </source>
</reference>
<accession>A0A8J2ZTW7</accession>
<evidence type="ECO:0000313" key="3">
    <source>
        <dbReference type="Proteomes" id="UP000656813"/>
    </source>
</evidence>
<dbReference type="RefSeq" id="WP_188496364.1">
    <property type="nucleotide sequence ID" value="NZ_BMFV01000005.1"/>
</dbReference>
<evidence type="ECO:0000313" key="2">
    <source>
        <dbReference type="EMBL" id="GGH78003.1"/>
    </source>
</evidence>
<dbReference type="Proteomes" id="UP000656813">
    <property type="component" value="Unassembled WGS sequence"/>
</dbReference>